<keyword evidence="3" id="KW-1185">Reference proteome</keyword>
<dbReference type="RefSeq" id="WP_145420681.1">
    <property type="nucleotide sequence ID" value="NZ_CP036526.1"/>
</dbReference>
<dbReference type="Proteomes" id="UP000319817">
    <property type="component" value="Chromosome"/>
</dbReference>
<dbReference type="EMBL" id="CP036526">
    <property type="protein sequence ID" value="QDT12849.1"/>
    <property type="molecule type" value="Genomic_DNA"/>
</dbReference>
<evidence type="ECO:0000256" key="1">
    <source>
        <dbReference type="SAM" id="Phobius"/>
    </source>
</evidence>
<feature type="transmembrane region" description="Helical" evidence="1">
    <location>
        <begin position="72"/>
        <end position="92"/>
    </location>
</feature>
<evidence type="ECO:0000313" key="2">
    <source>
        <dbReference type="EMBL" id="QDT12849.1"/>
    </source>
</evidence>
<evidence type="ECO:0000313" key="3">
    <source>
        <dbReference type="Proteomes" id="UP000319817"/>
    </source>
</evidence>
<dbReference type="OrthoDB" id="292340at2"/>
<feature type="transmembrane region" description="Helical" evidence="1">
    <location>
        <begin position="184"/>
        <end position="203"/>
    </location>
</feature>
<feature type="transmembrane region" description="Helical" evidence="1">
    <location>
        <begin position="6"/>
        <end position="28"/>
    </location>
</feature>
<feature type="transmembrane region" description="Helical" evidence="1">
    <location>
        <begin position="40"/>
        <end position="60"/>
    </location>
</feature>
<keyword evidence="1" id="KW-0472">Membrane</keyword>
<gene>
    <name evidence="2" type="ORF">K239x_48610</name>
</gene>
<protein>
    <submittedName>
        <fullName evidence="2">Uncharacterized protein</fullName>
    </submittedName>
</protein>
<dbReference type="AlphaFoldDB" id="A0A517P0F5"/>
<keyword evidence="1" id="KW-0812">Transmembrane</keyword>
<sequence length="219" mass="23881">MFIDPFSIMLALLPLIGYLLILGTVRMLGHALVTTGGRDIAALGVAVSGLFAIGPAELFFPNAAATVFGPLVWVALLIFYGLIVSLVALTSAPRLVAYGRSPEELYQPLLAAAQRIDPSAVAIDGHRVHLPAMGIHFRLDGFRDADHAQVLAFEPGIPLRIWSQLLAGFRDEVSKLPSPERRHGFMMLMAAGALICLLLWQGISGHEQVVQGFRHWLWR</sequence>
<reference evidence="2 3" key="1">
    <citation type="submission" date="2019-02" db="EMBL/GenBank/DDBJ databases">
        <title>Deep-cultivation of Planctomycetes and their phenomic and genomic characterization uncovers novel biology.</title>
        <authorList>
            <person name="Wiegand S."/>
            <person name="Jogler M."/>
            <person name="Boedeker C."/>
            <person name="Pinto D."/>
            <person name="Vollmers J."/>
            <person name="Rivas-Marin E."/>
            <person name="Kohn T."/>
            <person name="Peeters S.H."/>
            <person name="Heuer A."/>
            <person name="Rast P."/>
            <person name="Oberbeckmann S."/>
            <person name="Bunk B."/>
            <person name="Jeske O."/>
            <person name="Meyerdierks A."/>
            <person name="Storesund J.E."/>
            <person name="Kallscheuer N."/>
            <person name="Luecker S."/>
            <person name="Lage O.M."/>
            <person name="Pohl T."/>
            <person name="Merkel B.J."/>
            <person name="Hornburger P."/>
            <person name="Mueller R.-W."/>
            <person name="Bruemmer F."/>
            <person name="Labrenz M."/>
            <person name="Spormann A.M."/>
            <person name="Op den Camp H."/>
            <person name="Overmann J."/>
            <person name="Amann R."/>
            <person name="Jetten M.S.M."/>
            <person name="Mascher T."/>
            <person name="Medema M.H."/>
            <person name="Devos D.P."/>
            <person name="Kaster A.-K."/>
            <person name="Ovreas L."/>
            <person name="Rohde M."/>
            <person name="Galperin M.Y."/>
            <person name="Jogler C."/>
        </authorList>
    </citation>
    <scope>NUCLEOTIDE SEQUENCE [LARGE SCALE GENOMIC DNA]</scope>
    <source>
        <strain evidence="2 3">K23_9</strain>
    </source>
</reference>
<proteinExistence type="predicted"/>
<name>A0A517P0F5_9BACT</name>
<organism evidence="2 3">
    <name type="scientific">Stieleria marina</name>
    <dbReference type="NCBI Taxonomy" id="1930275"/>
    <lineage>
        <taxon>Bacteria</taxon>
        <taxon>Pseudomonadati</taxon>
        <taxon>Planctomycetota</taxon>
        <taxon>Planctomycetia</taxon>
        <taxon>Pirellulales</taxon>
        <taxon>Pirellulaceae</taxon>
        <taxon>Stieleria</taxon>
    </lineage>
</organism>
<accession>A0A517P0F5</accession>
<keyword evidence="1" id="KW-1133">Transmembrane helix</keyword>